<dbReference type="Pfam" id="PF07729">
    <property type="entry name" value="FCD"/>
    <property type="match status" value="1"/>
</dbReference>
<name>A0A3S9A251_9BACL</name>
<dbReference type="InterPro" id="IPR011711">
    <property type="entry name" value="GntR_C"/>
</dbReference>
<reference evidence="6" key="1">
    <citation type="submission" date="2018-12" db="EMBL/GenBank/DDBJ databases">
        <title>Genome sequence of Peanibacillus sp.</title>
        <authorList>
            <person name="Subramani G."/>
            <person name="Srinivasan S."/>
            <person name="Kim M.K."/>
        </authorList>
    </citation>
    <scope>NUCLEOTIDE SEQUENCE [LARGE SCALE GENOMIC DNA]</scope>
    <source>
        <strain evidence="6">18JY67-1</strain>
    </source>
</reference>
<gene>
    <name evidence="5" type="ORF">EJC50_08765</name>
</gene>
<evidence type="ECO:0000313" key="6">
    <source>
        <dbReference type="Proteomes" id="UP000272528"/>
    </source>
</evidence>
<dbReference type="InterPro" id="IPR036388">
    <property type="entry name" value="WH-like_DNA-bd_sf"/>
</dbReference>
<keyword evidence="2" id="KW-0238">DNA-binding</keyword>
<dbReference type="CDD" id="cd07377">
    <property type="entry name" value="WHTH_GntR"/>
    <property type="match status" value="1"/>
</dbReference>
<dbReference type="PANTHER" id="PTHR43537">
    <property type="entry name" value="TRANSCRIPTIONAL REGULATOR, GNTR FAMILY"/>
    <property type="match status" value="1"/>
</dbReference>
<dbReference type="PANTHER" id="PTHR43537:SF24">
    <property type="entry name" value="GLUCONATE OPERON TRANSCRIPTIONAL REPRESSOR"/>
    <property type="match status" value="1"/>
</dbReference>
<evidence type="ECO:0000256" key="3">
    <source>
        <dbReference type="ARBA" id="ARBA00023163"/>
    </source>
</evidence>
<dbReference type="InterPro" id="IPR000524">
    <property type="entry name" value="Tscrpt_reg_HTH_GntR"/>
</dbReference>
<dbReference type="RefSeq" id="WP_126014585.1">
    <property type="nucleotide sequence ID" value="NZ_CP034437.1"/>
</dbReference>
<evidence type="ECO:0000313" key="5">
    <source>
        <dbReference type="EMBL" id="AZN39724.1"/>
    </source>
</evidence>
<dbReference type="Pfam" id="PF00392">
    <property type="entry name" value="GntR"/>
    <property type="match status" value="1"/>
</dbReference>
<dbReference type="SMART" id="SM00345">
    <property type="entry name" value="HTH_GNTR"/>
    <property type="match status" value="1"/>
</dbReference>
<dbReference type="Gene3D" id="1.20.120.530">
    <property type="entry name" value="GntR ligand-binding domain-like"/>
    <property type="match status" value="1"/>
</dbReference>
<protein>
    <submittedName>
        <fullName evidence="5">GntR family transcriptional regulator</fullName>
    </submittedName>
</protein>
<evidence type="ECO:0000256" key="2">
    <source>
        <dbReference type="ARBA" id="ARBA00023125"/>
    </source>
</evidence>
<dbReference type="GO" id="GO:0003700">
    <property type="term" value="F:DNA-binding transcription factor activity"/>
    <property type="evidence" value="ECO:0007669"/>
    <property type="project" value="InterPro"/>
</dbReference>
<dbReference type="PROSITE" id="PS50949">
    <property type="entry name" value="HTH_GNTR"/>
    <property type="match status" value="1"/>
</dbReference>
<keyword evidence="1" id="KW-0805">Transcription regulation</keyword>
<proteinExistence type="predicted"/>
<feature type="domain" description="HTH gntR-type" evidence="4">
    <location>
        <begin position="9"/>
        <end position="76"/>
    </location>
</feature>
<dbReference type="InterPro" id="IPR036390">
    <property type="entry name" value="WH_DNA-bd_sf"/>
</dbReference>
<evidence type="ECO:0000256" key="1">
    <source>
        <dbReference type="ARBA" id="ARBA00023015"/>
    </source>
</evidence>
<evidence type="ECO:0000259" key="4">
    <source>
        <dbReference type="PROSITE" id="PS50949"/>
    </source>
</evidence>
<dbReference type="GO" id="GO:0003677">
    <property type="term" value="F:DNA binding"/>
    <property type="evidence" value="ECO:0007669"/>
    <property type="project" value="UniProtKB-KW"/>
</dbReference>
<keyword evidence="6" id="KW-1185">Reference proteome</keyword>
<dbReference type="SUPFAM" id="SSF48008">
    <property type="entry name" value="GntR ligand-binding domain-like"/>
    <property type="match status" value="1"/>
</dbReference>
<dbReference type="EMBL" id="CP034437">
    <property type="protein sequence ID" value="AZN39724.1"/>
    <property type="molecule type" value="Genomic_DNA"/>
</dbReference>
<dbReference type="InterPro" id="IPR008920">
    <property type="entry name" value="TF_FadR/GntR_C"/>
</dbReference>
<dbReference type="Gene3D" id="1.10.10.10">
    <property type="entry name" value="Winged helix-like DNA-binding domain superfamily/Winged helix DNA-binding domain"/>
    <property type="match status" value="1"/>
</dbReference>
<dbReference type="SMART" id="SM00895">
    <property type="entry name" value="FCD"/>
    <property type="match status" value="1"/>
</dbReference>
<dbReference type="OrthoDB" id="114741at2"/>
<dbReference type="AlphaFoldDB" id="A0A3S9A251"/>
<dbReference type="Proteomes" id="UP000272528">
    <property type="component" value="Chromosome"/>
</dbReference>
<keyword evidence="3" id="KW-0804">Transcription</keyword>
<dbReference type="SUPFAM" id="SSF46785">
    <property type="entry name" value="Winged helix' DNA-binding domain"/>
    <property type="match status" value="1"/>
</dbReference>
<sequence>MSKKQLSRYVLTDELYALLKQQILSHVMPAGDKINIDKLAREFGVSNIPIRESLFRLASEGFVTVIPFKGMFVAEMSLKDIDEIFEIRIQLEELAIRKSASRITKARLQQILNALDGSNEVTAVEQNEQNEEKEVLQMNEGLHGTLLIYADNFNLQQMVSSLIERIHRYLNLHHYKIDLEAEKEEHRSIVNHLLADNTEDAVKAMRLHLQNSYERLVANFK</sequence>
<dbReference type="KEGG" id="palb:EJC50_08765"/>
<accession>A0A3S9A251</accession>
<organism evidence="5 6">
    <name type="scientific">Paenibacillus albus</name>
    <dbReference type="NCBI Taxonomy" id="2495582"/>
    <lineage>
        <taxon>Bacteria</taxon>
        <taxon>Bacillati</taxon>
        <taxon>Bacillota</taxon>
        <taxon>Bacilli</taxon>
        <taxon>Bacillales</taxon>
        <taxon>Paenibacillaceae</taxon>
        <taxon>Paenibacillus</taxon>
    </lineage>
</organism>